<dbReference type="RefSeq" id="WP_307039352.1">
    <property type="nucleotide sequence ID" value="NZ_JAUSYY010000001.1"/>
</dbReference>
<gene>
    <name evidence="2" type="ORF">QFZ26_000705</name>
</gene>
<keyword evidence="3" id="KW-1185">Reference proteome</keyword>
<evidence type="ECO:0008006" key="4">
    <source>
        <dbReference type="Google" id="ProtNLM"/>
    </source>
</evidence>
<feature type="transmembrane region" description="Helical" evidence="1">
    <location>
        <begin position="505"/>
        <end position="531"/>
    </location>
</feature>
<organism evidence="2 3">
    <name type="scientific">Agromyces ramosus</name>
    <dbReference type="NCBI Taxonomy" id="33879"/>
    <lineage>
        <taxon>Bacteria</taxon>
        <taxon>Bacillati</taxon>
        <taxon>Actinomycetota</taxon>
        <taxon>Actinomycetes</taxon>
        <taxon>Micrococcales</taxon>
        <taxon>Microbacteriaceae</taxon>
        <taxon>Agromyces</taxon>
    </lineage>
</organism>
<feature type="transmembrane region" description="Helical" evidence="1">
    <location>
        <begin position="372"/>
        <end position="393"/>
    </location>
</feature>
<feature type="transmembrane region" description="Helical" evidence="1">
    <location>
        <begin position="454"/>
        <end position="473"/>
    </location>
</feature>
<feature type="transmembrane region" description="Helical" evidence="1">
    <location>
        <begin position="340"/>
        <end position="360"/>
    </location>
</feature>
<keyword evidence="1" id="KW-1133">Transmembrane helix</keyword>
<dbReference type="EMBL" id="JAUSYY010000001">
    <property type="protein sequence ID" value="MDQ0893150.1"/>
    <property type="molecule type" value="Genomic_DNA"/>
</dbReference>
<sequence>MGSARTSFARAAARAGVLGSIAAVVFLLAGLGTAVVDSLAGASVGGLRSGLAAASGIDGAARWQIRLSSDPAAQADAAASVLDRMIVPHGASWSRSVETAPVDATGPAGPFGAVLLADDGVADRSQLVSGSWPTEPQAVADADGALPATLHAEAAAALGLEPGDLVELGGGGRLLVVGTWLPLDPNEPVWFGEPAVATGLVDDGAGPFLVPEEALLDVPAATDVRWTALVDAGTMTPEVARTLRAALPNVEPALRAQEAIGADGLSALGALDATLDRLLAGLGAVRAIAPLPVLLLAFAGFAALARLAALLGASRRGETVLLRARGASATRLTRDAAAEVLVLGVPAATLGAAAGLALLVLLRPGEARDVAIAWVAASVAVVGALVLVAGQAWRESRRPVVRGSGDEVGRMPRTLVAGGVVLVAVVAAVSLWQFRLYGSPLVPTVSGALEIDPIAVLAPVLVLLALSLAAVGLSRPIDLLLERAAAARPGLTPALPMRQLARRAALYASASLVSILAVAGLTLAAAFAGAWQDFDRAAAAVTTGGDVQVAFAGRDVVRGDDPFALGDPFAGVEGITASGPVYRGEIRIGSDRSTIVAAPVAQLPAIAPGTHAAADGGALAESAATAGVEIPGGAVALEYVARVAAPPRTPGTVSISAWLLGDGGAATRLPAGSFAVESGGGTGRFELPDAAGLRFLGLEATLTGAQGADDVRVSLGDVALDPATDPAPDLQLDGELTVSSADPSDRAPLAAGADIGLPVTLGSALAARIQARVGDEFSFRILSGGAEVDAVVADIVPAVPAAGGDGVLADLGALEQYAFSADAGVPQYGQRWLATSDPAVVAAELERDRQVAMTVTTRQLASSAMLIGPAVTALWAGAVGALVFALIAIIALVAALRTARLGEVSVLRVLGMPARAQARARLAELSVTLGTAVVVGVAVGLLTALVTARELARAAVAGAPEVLPVGFAVDWLPWATALVAFLVAAVTIGAVASNAVRRDASRPARPEEER</sequence>
<feature type="transmembrane region" description="Helical" evidence="1">
    <location>
        <begin position="293"/>
        <end position="313"/>
    </location>
</feature>
<feature type="transmembrane region" description="Helical" evidence="1">
    <location>
        <begin position="873"/>
        <end position="896"/>
    </location>
</feature>
<feature type="transmembrane region" description="Helical" evidence="1">
    <location>
        <begin position="971"/>
        <end position="992"/>
    </location>
</feature>
<protein>
    <recommendedName>
        <fullName evidence="4">FtsX-like permease family protein</fullName>
    </recommendedName>
</protein>
<dbReference type="Proteomes" id="UP001239083">
    <property type="component" value="Unassembled WGS sequence"/>
</dbReference>
<evidence type="ECO:0000313" key="2">
    <source>
        <dbReference type="EMBL" id="MDQ0893150.1"/>
    </source>
</evidence>
<reference evidence="2 3" key="1">
    <citation type="submission" date="2023-07" db="EMBL/GenBank/DDBJ databases">
        <title>Comparative genomics of wheat-associated soil bacteria to identify genetic determinants of phenazine resistance.</title>
        <authorList>
            <person name="Mouncey N."/>
        </authorList>
    </citation>
    <scope>NUCLEOTIDE SEQUENCE [LARGE SCALE GENOMIC DNA]</scope>
    <source>
        <strain evidence="2 3">V3I3</strain>
    </source>
</reference>
<keyword evidence="1" id="KW-0472">Membrane</keyword>
<proteinExistence type="predicted"/>
<feature type="transmembrane region" description="Helical" evidence="1">
    <location>
        <begin position="414"/>
        <end position="434"/>
    </location>
</feature>
<comment type="caution">
    <text evidence="2">The sequence shown here is derived from an EMBL/GenBank/DDBJ whole genome shotgun (WGS) entry which is preliminary data.</text>
</comment>
<feature type="transmembrane region" description="Helical" evidence="1">
    <location>
        <begin position="922"/>
        <end position="946"/>
    </location>
</feature>
<name>A0ABU0R4Y9_9MICO</name>
<keyword evidence="1" id="KW-0812">Transmembrane</keyword>
<evidence type="ECO:0000313" key="3">
    <source>
        <dbReference type="Proteomes" id="UP001239083"/>
    </source>
</evidence>
<evidence type="ECO:0000256" key="1">
    <source>
        <dbReference type="SAM" id="Phobius"/>
    </source>
</evidence>
<accession>A0ABU0R4Y9</accession>